<accession>A0A951QED5</accession>
<reference evidence="1" key="2">
    <citation type="journal article" date="2022" name="Microbiol. Resour. Announc.">
        <title>Metagenome Sequencing to Explore Phylogenomics of Terrestrial Cyanobacteria.</title>
        <authorList>
            <person name="Ward R.D."/>
            <person name="Stajich J.E."/>
            <person name="Johansen J.R."/>
            <person name="Huntemann M."/>
            <person name="Clum A."/>
            <person name="Foster B."/>
            <person name="Foster B."/>
            <person name="Roux S."/>
            <person name="Palaniappan K."/>
            <person name="Varghese N."/>
            <person name="Mukherjee S."/>
            <person name="Reddy T.B.K."/>
            <person name="Daum C."/>
            <person name="Copeland A."/>
            <person name="Chen I.A."/>
            <person name="Ivanova N.N."/>
            <person name="Kyrpides N.C."/>
            <person name="Shapiro N."/>
            <person name="Eloe-Fadrosh E.A."/>
            <person name="Pietrasiak N."/>
        </authorList>
    </citation>
    <scope>NUCLEOTIDE SEQUENCE</scope>
    <source>
        <strain evidence="1">UHER 2000/2452</strain>
    </source>
</reference>
<sequence>MTDNKDILKELMAIAIPITATDRSRAQIFAKQQPTQARAEQAYRNAIAVLVTRRCLHWLGISSNLEMSDSWNLLNCLLEDAADLYVPQLEGRLECRAIRPGDTIYLIPEDTEQERIGYVVVQLDDTYREGQVLGFFASASTHFSMSDLQPLEALIDRLPMPVNLGEWLNQRFDQGWEPRDNLLSSQKKSILASSLRNRQDEIKQRVEQLYLKQANFNLTPILSAEPEIALAQLIQTTQEDEIRWQAAELLWQLDSRHPDCPVISAKDLGVYFEGRTVALMVGVLPKVESSRLILLRLYPFEQEFHLPPGLKLEVLDETGSQELFQVESRRQDDYIQFKFTGDVGDRFNVRLTLHEASFTESFII</sequence>
<name>A0A951QED5_9CYAN</name>
<protein>
    <submittedName>
        <fullName evidence="1">DUF1822 family protein</fullName>
    </submittedName>
</protein>
<dbReference type="Proteomes" id="UP000757435">
    <property type="component" value="Unassembled WGS sequence"/>
</dbReference>
<reference evidence="1" key="1">
    <citation type="submission" date="2021-05" db="EMBL/GenBank/DDBJ databases">
        <authorList>
            <person name="Pietrasiak N."/>
            <person name="Ward R."/>
            <person name="Stajich J.E."/>
            <person name="Kurbessoian T."/>
        </authorList>
    </citation>
    <scope>NUCLEOTIDE SEQUENCE</scope>
    <source>
        <strain evidence="1">UHER 2000/2452</strain>
    </source>
</reference>
<evidence type="ECO:0000313" key="1">
    <source>
        <dbReference type="EMBL" id="MBW4661692.1"/>
    </source>
</evidence>
<gene>
    <name evidence="1" type="ORF">KME15_23730</name>
</gene>
<dbReference type="Pfam" id="PF08852">
    <property type="entry name" value="DUF1822"/>
    <property type="match status" value="1"/>
</dbReference>
<evidence type="ECO:0000313" key="2">
    <source>
        <dbReference type="Proteomes" id="UP000757435"/>
    </source>
</evidence>
<dbReference type="InterPro" id="IPR014951">
    <property type="entry name" value="DUF1822"/>
</dbReference>
<comment type="caution">
    <text evidence="1">The sequence shown here is derived from an EMBL/GenBank/DDBJ whole genome shotgun (WGS) entry which is preliminary data.</text>
</comment>
<dbReference type="EMBL" id="JAHHHD010000043">
    <property type="protein sequence ID" value="MBW4661692.1"/>
    <property type="molecule type" value="Genomic_DNA"/>
</dbReference>
<organism evidence="1 2">
    <name type="scientific">Drouetiella hepatica Uher 2000/2452</name>
    <dbReference type="NCBI Taxonomy" id="904376"/>
    <lineage>
        <taxon>Bacteria</taxon>
        <taxon>Bacillati</taxon>
        <taxon>Cyanobacteriota</taxon>
        <taxon>Cyanophyceae</taxon>
        <taxon>Oculatellales</taxon>
        <taxon>Oculatellaceae</taxon>
        <taxon>Drouetiella</taxon>
    </lineage>
</organism>
<proteinExistence type="predicted"/>
<dbReference type="AlphaFoldDB" id="A0A951QED5"/>